<dbReference type="InterPro" id="IPR007110">
    <property type="entry name" value="Ig-like_dom"/>
</dbReference>
<dbReference type="Pfam" id="PF07686">
    <property type="entry name" value="V-set"/>
    <property type="match status" value="1"/>
</dbReference>
<evidence type="ECO:0000256" key="3">
    <source>
        <dbReference type="ARBA" id="ARBA00043265"/>
    </source>
</evidence>
<evidence type="ECO:0000256" key="2">
    <source>
        <dbReference type="ARBA" id="ARBA00023130"/>
    </source>
</evidence>
<reference evidence="6" key="1">
    <citation type="submission" date="2023-03" db="EMBL/GenBank/DDBJ databases">
        <title>Electrophorus voltai genome.</title>
        <authorList>
            <person name="Bian C."/>
        </authorList>
    </citation>
    <scope>NUCLEOTIDE SEQUENCE</scope>
    <source>
        <strain evidence="6">CB-2022</strain>
        <tissue evidence="6">Muscle</tissue>
    </source>
</reference>
<dbReference type="GO" id="GO:0005576">
    <property type="term" value="C:extracellular region"/>
    <property type="evidence" value="ECO:0007669"/>
    <property type="project" value="UniProtKB-ARBA"/>
</dbReference>
<evidence type="ECO:0000256" key="4">
    <source>
        <dbReference type="SAM" id="SignalP"/>
    </source>
</evidence>
<dbReference type="GO" id="GO:0002250">
    <property type="term" value="P:adaptive immune response"/>
    <property type="evidence" value="ECO:0007669"/>
    <property type="project" value="UniProtKB-KW"/>
</dbReference>
<dbReference type="EMBL" id="JAROKS010000012">
    <property type="protein sequence ID" value="KAK1798163.1"/>
    <property type="molecule type" value="Genomic_DNA"/>
</dbReference>
<evidence type="ECO:0000313" key="7">
    <source>
        <dbReference type="Proteomes" id="UP001239994"/>
    </source>
</evidence>
<dbReference type="SUPFAM" id="SSF48726">
    <property type="entry name" value="Immunoglobulin"/>
    <property type="match status" value="1"/>
</dbReference>
<dbReference type="InterPro" id="IPR036179">
    <property type="entry name" value="Ig-like_dom_sf"/>
</dbReference>
<feature type="chain" id="PRO_5042272754" description="Ig-like domain-containing protein" evidence="4">
    <location>
        <begin position="20"/>
        <end position="173"/>
    </location>
</feature>
<dbReference type="PROSITE" id="PS50835">
    <property type="entry name" value="IG_LIKE"/>
    <property type="match status" value="1"/>
</dbReference>
<organism evidence="6 7">
    <name type="scientific">Electrophorus voltai</name>
    <dbReference type="NCBI Taxonomy" id="2609070"/>
    <lineage>
        <taxon>Eukaryota</taxon>
        <taxon>Metazoa</taxon>
        <taxon>Chordata</taxon>
        <taxon>Craniata</taxon>
        <taxon>Vertebrata</taxon>
        <taxon>Euteleostomi</taxon>
        <taxon>Actinopterygii</taxon>
        <taxon>Neopterygii</taxon>
        <taxon>Teleostei</taxon>
        <taxon>Ostariophysi</taxon>
        <taxon>Gymnotiformes</taxon>
        <taxon>Gymnotoidei</taxon>
        <taxon>Gymnotidae</taxon>
        <taxon>Electrophorus</taxon>
    </lineage>
</organism>
<keyword evidence="7" id="KW-1185">Reference proteome</keyword>
<evidence type="ECO:0000259" key="5">
    <source>
        <dbReference type="PROSITE" id="PS50835"/>
    </source>
</evidence>
<keyword evidence="2" id="KW-1064">Adaptive immunity</keyword>
<proteinExistence type="predicted"/>
<dbReference type="SMART" id="SM00406">
    <property type="entry name" value="IGv"/>
    <property type="match status" value="1"/>
</dbReference>
<accession>A0AAD8ZER8</accession>
<keyword evidence="4" id="KW-0732">Signal</keyword>
<gene>
    <name evidence="6" type="ORF">P4O66_000660</name>
</gene>
<dbReference type="InterPro" id="IPR013783">
    <property type="entry name" value="Ig-like_fold"/>
</dbReference>
<dbReference type="PANTHER" id="PTHR23266">
    <property type="entry name" value="IMMUNOGLOBULIN HEAVY CHAIN"/>
    <property type="match status" value="1"/>
</dbReference>
<dbReference type="InterPro" id="IPR013106">
    <property type="entry name" value="Ig_V-set"/>
</dbReference>
<dbReference type="InterPro" id="IPR050199">
    <property type="entry name" value="IgHV"/>
</dbReference>
<sequence>MLSVTLLLLMLNWISCVHCVDLTQPSALNIRHGQSMTISCGVGCVELTQPASVVVKPRESFSISYVFCATEFIQSGPVVVKPGDPLTITCRVTGASITDSSSHYGTGWIRQPAGKALEWINSIYYDGSTSKKDSLKNKFVVSRDTSSNTITLQGQNLQAEDTAVYYCARHPQC</sequence>
<name>A0AAD8ZER8_9TELE</name>
<dbReference type="AlphaFoldDB" id="A0AAD8ZER8"/>
<feature type="domain" description="Ig-like" evidence="5">
    <location>
        <begin position="50"/>
        <end position="167"/>
    </location>
</feature>
<evidence type="ECO:0000313" key="6">
    <source>
        <dbReference type="EMBL" id="KAK1798163.1"/>
    </source>
</evidence>
<protein>
    <recommendedName>
        <fullName evidence="5">Ig-like domain-containing protein</fullName>
    </recommendedName>
</protein>
<comment type="caution">
    <text evidence="6">The sequence shown here is derived from an EMBL/GenBank/DDBJ whole genome shotgun (WGS) entry which is preliminary data.</text>
</comment>
<dbReference type="GO" id="GO:0019814">
    <property type="term" value="C:immunoglobulin complex"/>
    <property type="evidence" value="ECO:0007669"/>
    <property type="project" value="UniProtKB-KW"/>
</dbReference>
<dbReference type="Gene3D" id="2.60.40.10">
    <property type="entry name" value="Immunoglobulins"/>
    <property type="match status" value="1"/>
</dbReference>
<keyword evidence="1" id="KW-0391">Immunity</keyword>
<feature type="signal peptide" evidence="4">
    <location>
        <begin position="1"/>
        <end position="19"/>
    </location>
</feature>
<evidence type="ECO:0000256" key="1">
    <source>
        <dbReference type="ARBA" id="ARBA00022859"/>
    </source>
</evidence>
<keyword evidence="3" id="KW-1280">Immunoglobulin</keyword>
<dbReference type="Proteomes" id="UP001239994">
    <property type="component" value="Unassembled WGS sequence"/>
</dbReference>